<dbReference type="EMBL" id="LLXL01006232">
    <property type="protein sequence ID" value="PKK56088.1"/>
    <property type="molecule type" value="Genomic_DNA"/>
</dbReference>
<reference evidence="1 2" key="2">
    <citation type="submission" date="2017-10" db="EMBL/GenBank/DDBJ databases">
        <title>Extensive intraspecific genome diversity in a model arbuscular mycorrhizal fungus.</title>
        <authorList>
            <person name="Chen E.C.H."/>
            <person name="Morin E."/>
            <person name="Baudet D."/>
            <person name="Noel J."/>
            <person name="Ndikumana S."/>
            <person name="Charron P."/>
            <person name="St-Onge C."/>
            <person name="Giorgi J."/>
            <person name="Grigoriev I.V."/>
            <person name="Roux C."/>
            <person name="Martin F.M."/>
            <person name="Corradi N."/>
        </authorList>
    </citation>
    <scope>NUCLEOTIDE SEQUENCE [LARGE SCALE GENOMIC DNA]</scope>
    <source>
        <strain evidence="1 2">C2</strain>
    </source>
</reference>
<evidence type="ECO:0000313" key="2">
    <source>
        <dbReference type="Proteomes" id="UP000233469"/>
    </source>
</evidence>
<gene>
    <name evidence="1" type="ORF">RhiirC2_800783</name>
</gene>
<organism evidence="1 2">
    <name type="scientific">Rhizophagus irregularis</name>
    <dbReference type="NCBI Taxonomy" id="588596"/>
    <lineage>
        <taxon>Eukaryota</taxon>
        <taxon>Fungi</taxon>
        <taxon>Fungi incertae sedis</taxon>
        <taxon>Mucoromycota</taxon>
        <taxon>Glomeromycotina</taxon>
        <taxon>Glomeromycetes</taxon>
        <taxon>Glomerales</taxon>
        <taxon>Glomeraceae</taxon>
        <taxon>Rhizophagus</taxon>
    </lineage>
</organism>
<dbReference type="Proteomes" id="UP000233469">
    <property type="component" value="Unassembled WGS sequence"/>
</dbReference>
<evidence type="ECO:0000313" key="1">
    <source>
        <dbReference type="EMBL" id="PKK56088.1"/>
    </source>
</evidence>
<feature type="non-terminal residue" evidence="1">
    <location>
        <position position="1"/>
    </location>
</feature>
<reference evidence="1 2" key="1">
    <citation type="submission" date="2016-04" db="EMBL/GenBank/DDBJ databases">
        <title>Genome analyses suggest a sexual origin of heterokaryosis in a supposedly ancient asexual fungus.</title>
        <authorList>
            <person name="Ropars J."/>
            <person name="Sedzielewska K."/>
            <person name="Noel J."/>
            <person name="Charron P."/>
            <person name="Farinelli L."/>
            <person name="Marton T."/>
            <person name="Kruger M."/>
            <person name="Pelin A."/>
            <person name="Brachmann A."/>
            <person name="Corradi N."/>
        </authorList>
    </citation>
    <scope>NUCLEOTIDE SEQUENCE [LARGE SCALE GENOMIC DNA]</scope>
    <source>
        <strain evidence="1 2">C2</strain>
    </source>
</reference>
<name>A0A2N1M359_9GLOM</name>
<accession>A0A2N1M359</accession>
<comment type="caution">
    <text evidence="1">The sequence shown here is derived from an EMBL/GenBank/DDBJ whole genome shotgun (WGS) entry which is preliminary data.</text>
</comment>
<protein>
    <submittedName>
        <fullName evidence="1">Uncharacterized protein</fullName>
    </submittedName>
</protein>
<proteinExistence type="predicted"/>
<sequence length="120" mass="13143">AKNTPNLKKSGGETLEESEEETSLAYAFISGDLSSPLFPVCSPGLLSDVVVVQVFFFSGSSGRFPAPLVVDIALAQNDGAKTGNLRTKKWQNRTRLEVLKRYQNASDKILGYCLQIYINL</sequence>
<dbReference type="AlphaFoldDB" id="A0A2N1M359"/>